<protein>
    <recommendedName>
        <fullName evidence="2">Glycosyl hydrolase family 13 catalytic domain-containing protein</fullName>
    </recommendedName>
</protein>
<dbReference type="PROSITE" id="PS51257">
    <property type="entry name" value="PROKAR_LIPOPROTEIN"/>
    <property type="match status" value="1"/>
</dbReference>
<dbReference type="Gene3D" id="3.20.20.80">
    <property type="entry name" value="Glycosidases"/>
    <property type="match status" value="1"/>
</dbReference>
<reference evidence="1" key="1">
    <citation type="journal article" date="2015" name="Nature">
        <title>Complex archaea that bridge the gap between prokaryotes and eukaryotes.</title>
        <authorList>
            <person name="Spang A."/>
            <person name="Saw J.H."/>
            <person name="Jorgensen S.L."/>
            <person name="Zaremba-Niedzwiedzka K."/>
            <person name="Martijn J."/>
            <person name="Lind A.E."/>
            <person name="van Eijk R."/>
            <person name="Schleper C."/>
            <person name="Guy L."/>
            <person name="Ettema T.J."/>
        </authorList>
    </citation>
    <scope>NUCLEOTIDE SEQUENCE</scope>
</reference>
<proteinExistence type="predicted"/>
<dbReference type="EMBL" id="LAZR01056757">
    <property type="protein sequence ID" value="KKK73511.1"/>
    <property type="molecule type" value="Genomic_DNA"/>
</dbReference>
<comment type="caution">
    <text evidence="1">The sequence shown here is derived from an EMBL/GenBank/DDBJ whole genome shotgun (WGS) entry which is preliminary data.</text>
</comment>
<sequence>MYRQRNLMQYWRQLILALVSVSFVACQSVSTNTPKLQHYAYQPTPYVQVKHPEWSKNAVIYQINTRQFTPEGTFAAAQQQLPRLKELGVDILWLMPIQPIGEVNRKGRLGSPYSIKDYYGVNS</sequence>
<name>A0A0F9AMT7_9ZZZZ</name>
<dbReference type="GO" id="GO:0009313">
    <property type="term" value="P:oligosaccharide catabolic process"/>
    <property type="evidence" value="ECO:0007669"/>
    <property type="project" value="TreeGrafter"/>
</dbReference>
<dbReference type="GO" id="GO:0004556">
    <property type="term" value="F:alpha-amylase activity"/>
    <property type="evidence" value="ECO:0007669"/>
    <property type="project" value="TreeGrafter"/>
</dbReference>
<gene>
    <name evidence="1" type="ORF">LCGC14_2893090</name>
</gene>
<dbReference type="PANTHER" id="PTHR10357">
    <property type="entry name" value="ALPHA-AMYLASE FAMILY MEMBER"/>
    <property type="match status" value="1"/>
</dbReference>
<dbReference type="AlphaFoldDB" id="A0A0F9AMT7"/>
<accession>A0A0F9AMT7</accession>
<feature type="non-terminal residue" evidence="1">
    <location>
        <position position="123"/>
    </location>
</feature>
<dbReference type="SUPFAM" id="SSF51445">
    <property type="entry name" value="(Trans)glycosidases"/>
    <property type="match status" value="1"/>
</dbReference>
<dbReference type="PANTHER" id="PTHR10357:SF179">
    <property type="entry name" value="NEUTRAL AND BASIC AMINO ACID TRANSPORT PROTEIN RBAT"/>
    <property type="match status" value="1"/>
</dbReference>
<evidence type="ECO:0008006" key="2">
    <source>
        <dbReference type="Google" id="ProtNLM"/>
    </source>
</evidence>
<evidence type="ECO:0000313" key="1">
    <source>
        <dbReference type="EMBL" id="KKK73511.1"/>
    </source>
</evidence>
<organism evidence="1">
    <name type="scientific">marine sediment metagenome</name>
    <dbReference type="NCBI Taxonomy" id="412755"/>
    <lineage>
        <taxon>unclassified sequences</taxon>
        <taxon>metagenomes</taxon>
        <taxon>ecological metagenomes</taxon>
    </lineage>
</organism>
<dbReference type="InterPro" id="IPR017853">
    <property type="entry name" value="GH"/>
</dbReference>